<sequence>MLGSLALAYCYLLFMMFHDFLIEDLRRWIFCSSA</sequence>
<dbReference type="AlphaFoldDB" id="F2E0V6"/>
<organism evidence="2">
    <name type="scientific">Hordeum vulgare subsp. vulgare</name>
    <name type="common">Domesticated barley</name>
    <dbReference type="NCBI Taxonomy" id="112509"/>
    <lineage>
        <taxon>Eukaryota</taxon>
        <taxon>Viridiplantae</taxon>
        <taxon>Streptophyta</taxon>
        <taxon>Embryophyta</taxon>
        <taxon>Tracheophyta</taxon>
        <taxon>Spermatophyta</taxon>
        <taxon>Magnoliopsida</taxon>
        <taxon>Liliopsida</taxon>
        <taxon>Poales</taxon>
        <taxon>Poaceae</taxon>
        <taxon>BOP clade</taxon>
        <taxon>Pooideae</taxon>
        <taxon>Triticodae</taxon>
        <taxon>Triticeae</taxon>
        <taxon>Hordeinae</taxon>
        <taxon>Hordeum</taxon>
    </lineage>
</organism>
<feature type="transmembrane region" description="Helical" evidence="1">
    <location>
        <begin position="6"/>
        <end position="22"/>
    </location>
</feature>
<dbReference type="EMBL" id="AK369777">
    <property type="protein sequence ID" value="BAK00978.1"/>
    <property type="molecule type" value="mRNA"/>
</dbReference>
<proteinExistence type="evidence at transcript level"/>
<keyword evidence="1" id="KW-1133">Transmembrane helix</keyword>
<evidence type="ECO:0000256" key="1">
    <source>
        <dbReference type="SAM" id="Phobius"/>
    </source>
</evidence>
<protein>
    <submittedName>
        <fullName evidence="2">Predicted protein</fullName>
    </submittedName>
</protein>
<accession>F2E0V6</accession>
<keyword evidence="1" id="KW-0812">Transmembrane</keyword>
<reference evidence="2" key="1">
    <citation type="journal article" date="2011" name="Plant Physiol.">
        <title>Comprehensive sequence analysis of 24,783 barley full-length cDNAs derived from 12 clone libraries.</title>
        <authorList>
            <person name="Matsumoto T."/>
            <person name="Tanaka T."/>
            <person name="Sakai H."/>
            <person name="Amano N."/>
            <person name="Kanamori H."/>
            <person name="Kurita K."/>
            <person name="Kikuta A."/>
            <person name="Kamiya K."/>
            <person name="Yamamoto M."/>
            <person name="Ikawa H."/>
            <person name="Fujii N."/>
            <person name="Hori K."/>
            <person name="Itoh T."/>
            <person name="Sato K."/>
        </authorList>
    </citation>
    <scope>NUCLEOTIDE SEQUENCE</scope>
    <source>
        <tissue evidence="2">Shoot and root</tissue>
    </source>
</reference>
<name>F2E0V6_HORVV</name>
<keyword evidence="1" id="KW-0472">Membrane</keyword>
<evidence type="ECO:0000313" key="2">
    <source>
        <dbReference type="EMBL" id="BAK00978.1"/>
    </source>
</evidence>